<dbReference type="Pfam" id="PF17932">
    <property type="entry name" value="TetR_C_24"/>
    <property type="match status" value="1"/>
</dbReference>
<dbReference type="RefSeq" id="WP_237347301.1">
    <property type="nucleotide sequence ID" value="NZ_JABWGX010000032.1"/>
</dbReference>
<dbReference type="InterPro" id="IPR023772">
    <property type="entry name" value="DNA-bd_HTH_TetR-type_CS"/>
</dbReference>
<feature type="region of interest" description="Disordered" evidence="5">
    <location>
        <begin position="230"/>
        <end position="262"/>
    </location>
</feature>
<evidence type="ECO:0000256" key="2">
    <source>
        <dbReference type="ARBA" id="ARBA00023125"/>
    </source>
</evidence>
<dbReference type="SUPFAM" id="SSF46689">
    <property type="entry name" value="Homeodomain-like"/>
    <property type="match status" value="1"/>
</dbReference>
<dbReference type="InterPro" id="IPR041490">
    <property type="entry name" value="KstR2_TetR_C"/>
</dbReference>
<keyword evidence="2 4" id="KW-0238">DNA-binding</keyword>
<dbReference type="SUPFAM" id="SSF48498">
    <property type="entry name" value="Tetracyclin repressor-like, C-terminal domain"/>
    <property type="match status" value="1"/>
</dbReference>
<reference evidence="7 8" key="1">
    <citation type="submission" date="2023-07" db="EMBL/GenBank/DDBJ databases">
        <title>Genomic Encyclopedia of Type Strains, Phase IV (KMG-IV): sequencing the most valuable type-strain genomes for metagenomic binning, comparative biology and taxonomic classification.</title>
        <authorList>
            <person name="Goeker M."/>
        </authorList>
    </citation>
    <scope>NUCLEOTIDE SEQUENCE [LARGE SCALE GENOMIC DNA]</scope>
    <source>
        <strain evidence="7 8">DSM 3770</strain>
    </source>
</reference>
<protein>
    <submittedName>
        <fullName evidence="7">AcrR family transcriptional regulator</fullName>
    </submittedName>
</protein>
<feature type="domain" description="HTH tetR-type" evidence="6">
    <location>
        <begin position="39"/>
        <end position="99"/>
    </location>
</feature>
<gene>
    <name evidence="7" type="ORF">QOZ94_002718</name>
</gene>
<sequence>MSEQRQPAAGADYALEALCGRIYERHRDTIKVQKPHVAVANLVRIVEAVLTLSNRHGFHATTLRDLSRAAGISMGGLYSYFDGKDTLLLMILEQVADAVIEALEAVPEPVRADPAEHLAWLIATHVALSETMQPWFVFAYMEAKAFPPPARKAAVASELATERMFAQVLEAGVRAGCFSVADVDFTATLIKPLLQDWYVKRGKYRKRGVNAATYAARVSDFVLAALTPRPAAESETPLPPKASLPVGKASTPRNPTRKRKVD</sequence>
<proteinExistence type="predicted"/>
<dbReference type="InterPro" id="IPR009057">
    <property type="entry name" value="Homeodomain-like_sf"/>
</dbReference>
<dbReference type="InterPro" id="IPR001647">
    <property type="entry name" value="HTH_TetR"/>
</dbReference>
<dbReference type="InterPro" id="IPR036271">
    <property type="entry name" value="Tet_transcr_reg_TetR-rel_C_sf"/>
</dbReference>
<dbReference type="PROSITE" id="PS50977">
    <property type="entry name" value="HTH_TETR_2"/>
    <property type="match status" value="1"/>
</dbReference>
<keyword evidence="1" id="KW-0805">Transcription regulation</keyword>
<accession>A0ABU0LFN5</accession>
<dbReference type="PANTHER" id="PTHR30055:SF240">
    <property type="entry name" value="HTH-TYPE TRANSCRIPTIONAL REGULATOR ACRR"/>
    <property type="match status" value="1"/>
</dbReference>
<feature type="DNA-binding region" description="H-T-H motif" evidence="4">
    <location>
        <begin position="62"/>
        <end position="81"/>
    </location>
</feature>
<dbReference type="Gene3D" id="1.10.357.10">
    <property type="entry name" value="Tetracycline Repressor, domain 2"/>
    <property type="match status" value="1"/>
</dbReference>
<evidence type="ECO:0000256" key="5">
    <source>
        <dbReference type="SAM" id="MobiDB-lite"/>
    </source>
</evidence>
<dbReference type="EMBL" id="JAUSVY010000005">
    <property type="protein sequence ID" value="MDQ0505918.1"/>
    <property type="molecule type" value="Genomic_DNA"/>
</dbReference>
<dbReference type="PANTHER" id="PTHR30055">
    <property type="entry name" value="HTH-TYPE TRANSCRIPTIONAL REGULATOR RUTR"/>
    <property type="match status" value="1"/>
</dbReference>
<evidence type="ECO:0000256" key="4">
    <source>
        <dbReference type="PROSITE-ProRule" id="PRU00335"/>
    </source>
</evidence>
<dbReference type="PROSITE" id="PS01081">
    <property type="entry name" value="HTH_TETR_1"/>
    <property type="match status" value="1"/>
</dbReference>
<dbReference type="PRINTS" id="PR00455">
    <property type="entry name" value="HTHTETR"/>
</dbReference>
<evidence type="ECO:0000313" key="8">
    <source>
        <dbReference type="Proteomes" id="UP001241747"/>
    </source>
</evidence>
<comment type="caution">
    <text evidence="7">The sequence shown here is derived from an EMBL/GenBank/DDBJ whole genome shotgun (WGS) entry which is preliminary data.</text>
</comment>
<organism evidence="7 8">
    <name type="scientific">Xanthobacter agilis</name>
    <dbReference type="NCBI Taxonomy" id="47492"/>
    <lineage>
        <taxon>Bacteria</taxon>
        <taxon>Pseudomonadati</taxon>
        <taxon>Pseudomonadota</taxon>
        <taxon>Alphaproteobacteria</taxon>
        <taxon>Hyphomicrobiales</taxon>
        <taxon>Xanthobacteraceae</taxon>
        <taxon>Xanthobacter</taxon>
    </lineage>
</organism>
<keyword evidence="3" id="KW-0804">Transcription</keyword>
<keyword evidence="8" id="KW-1185">Reference proteome</keyword>
<evidence type="ECO:0000256" key="1">
    <source>
        <dbReference type="ARBA" id="ARBA00023015"/>
    </source>
</evidence>
<dbReference type="Proteomes" id="UP001241747">
    <property type="component" value="Unassembled WGS sequence"/>
</dbReference>
<evidence type="ECO:0000256" key="3">
    <source>
        <dbReference type="ARBA" id="ARBA00023163"/>
    </source>
</evidence>
<dbReference type="InterPro" id="IPR050109">
    <property type="entry name" value="HTH-type_TetR-like_transc_reg"/>
</dbReference>
<evidence type="ECO:0000313" key="7">
    <source>
        <dbReference type="EMBL" id="MDQ0505918.1"/>
    </source>
</evidence>
<dbReference type="Pfam" id="PF00440">
    <property type="entry name" value="TetR_N"/>
    <property type="match status" value="1"/>
</dbReference>
<name>A0ABU0LFN5_XANAG</name>
<evidence type="ECO:0000259" key="6">
    <source>
        <dbReference type="PROSITE" id="PS50977"/>
    </source>
</evidence>
<dbReference type="Gene3D" id="1.10.10.60">
    <property type="entry name" value="Homeodomain-like"/>
    <property type="match status" value="1"/>
</dbReference>